<organism evidence="6 7">
    <name type="scientific">Chroococcidiopsis cubana SAG 39.79</name>
    <dbReference type="NCBI Taxonomy" id="388085"/>
    <lineage>
        <taxon>Bacteria</taxon>
        <taxon>Bacillati</taxon>
        <taxon>Cyanobacteriota</taxon>
        <taxon>Cyanophyceae</taxon>
        <taxon>Chroococcidiopsidales</taxon>
        <taxon>Chroococcidiopsidaceae</taxon>
        <taxon>Chroococcidiopsis</taxon>
    </lineage>
</organism>
<evidence type="ECO:0000313" key="7">
    <source>
        <dbReference type="Proteomes" id="UP000282574"/>
    </source>
</evidence>
<protein>
    <recommendedName>
        <fullName evidence="5">Cytochrome c domain-containing protein</fullName>
    </recommendedName>
</protein>
<proteinExistence type="predicted"/>
<dbReference type="Gene3D" id="1.10.760.10">
    <property type="entry name" value="Cytochrome c-like domain"/>
    <property type="match status" value="1"/>
</dbReference>
<dbReference type="InterPro" id="IPR036909">
    <property type="entry name" value="Cyt_c-like_dom_sf"/>
</dbReference>
<evidence type="ECO:0000313" key="6">
    <source>
        <dbReference type="EMBL" id="RUS98541.1"/>
    </source>
</evidence>
<dbReference type="SUPFAM" id="SSF46626">
    <property type="entry name" value="Cytochrome c"/>
    <property type="match status" value="1"/>
</dbReference>
<reference evidence="6 7" key="1">
    <citation type="journal article" date="2019" name="Genome Biol. Evol.">
        <title>Day and night: Metabolic profiles and evolutionary relationships of six axenic non-marine cyanobacteria.</title>
        <authorList>
            <person name="Will S.E."/>
            <person name="Henke P."/>
            <person name="Boedeker C."/>
            <person name="Huang S."/>
            <person name="Brinkmann H."/>
            <person name="Rohde M."/>
            <person name="Jarek M."/>
            <person name="Friedl T."/>
            <person name="Seufert S."/>
            <person name="Schumacher M."/>
            <person name="Overmann J."/>
            <person name="Neumann-Schaal M."/>
            <person name="Petersen J."/>
        </authorList>
    </citation>
    <scope>NUCLEOTIDE SEQUENCE [LARGE SCALE GENOMIC DNA]</scope>
    <source>
        <strain evidence="6 7">SAG 39.79</strain>
    </source>
</reference>
<evidence type="ECO:0000256" key="4">
    <source>
        <dbReference type="PROSITE-ProRule" id="PRU00433"/>
    </source>
</evidence>
<dbReference type="EMBL" id="RSCK01000161">
    <property type="protein sequence ID" value="RUS98541.1"/>
    <property type="molecule type" value="Genomic_DNA"/>
</dbReference>
<feature type="domain" description="Cytochrome c" evidence="5">
    <location>
        <begin position="346"/>
        <end position="477"/>
    </location>
</feature>
<dbReference type="Pfam" id="PF06537">
    <property type="entry name" value="DHOR"/>
    <property type="match status" value="1"/>
</dbReference>
<comment type="caution">
    <text evidence="6">The sequence shown here is derived from an EMBL/GenBank/DDBJ whole genome shotgun (WGS) entry which is preliminary data.</text>
</comment>
<name>A0AB37U953_9CYAN</name>
<dbReference type="PIRSF" id="PIRSF028099">
    <property type="entry name" value="DUF1111"/>
    <property type="match status" value="1"/>
</dbReference>
<dbReference type="InterPro" id="IPR051395">
    <property type="entry name" value="Cytochrome_c_Peroxidase/MauG"/>
</dbReference>
<evidence type="ECO:0000259" key="5">
    <source>
        <dbReference type="PROSITE" id="PS51007"/>
    </source>
</evidence>
<dbReference type="GO" id="GO:0020037">
    <property type="term" value="F:heme binding"/>
    <property type="evidence" value="ECO:0007669"/>
    <property type="project" value="InterPro"/>
</dbReference>
<sequence>MKLLRSRSGLKKSCQFVFIGLVAAIAGAIVSLAFHYPASSQMQIARSGGDTTVRNRTSHGYEQPAPNLSEKMLALHIEGDRAFDAAFVTPPAKVNPGLGPLFNNTSCTGCHIRDGRGMPEKGQLLVRVSNPRQNGKELPSEQGDAPVLEQNYHPEAAVSLGNAPPVPGIGTQIQEQGVYGHVPEAQVEIQWQEQLGRYADGTPYKLRSPLAKITRTNDRVLPPEVKTSLRIPSPVFGLGLLEAIPEKTILALADPDDRDGDGISGRPNYVWDVVKQVEVLGRFGWKANNPDLLQQTASAYVNDMGVTSPMFPEPDGSSEIERETLKAATFYVQTLAVPARTMLNNPQVQKGEKLFASANCVACHVSALRTGSHEVAALSNQTIYPYTDLMLHDMGAGLADGRPDFRATGTEWRTSPLWGIGLTQTVLPYSGYLHDGRARTLEEAILWHEGEAKDSKEKFTKMSKDDRTALIQFLRSL</sequence>
<evidence type="ECO:0000256" key="1">
    <source>
        <dbReference type="ARBA" id="ARBA00022617"/>
    </source>
</evidence>
<evidence type="ECO:0000256" key="3">
    <source>
        <dbReference type="ARBA" id="ARBA00023004"/>
    </source>
</evidence>
<dbReference type="AlphaFoldDB" id="A0AB37U953"/>
<keyword evidence="3 4" id="KW-0408">Iron</keyword>
<gene>
    <name evidence="6" type="ORF">DSM107010_69320</name>
</gene>
<dbReference type="GO" id="GO:0046872">
    <property type="term" value="F:metal ion binding"/>
    <property type="evidence" value="ECO:0007669"/>
    <property type="project" value="UniProtKB-KW"/>
</dbReference>
<dbReference type="Proteomes" id="UP000282574">
    <property type="component" value="Unassembled WGS sequence"/>
</dbReference>
<keyword evidence="7" id="KW-1185">Reference proteome</keyword>
<keyword evidence="2 4" id="KW-0479">Metal-binding</keyword>
<keyword evidence="1 4" id="KW-0349">Heme</keyword>
<dbReference type="PROSITE" id="PS51007">
    <property type="entry name" value="CYTC"/>
    <property type="match status" value="1"/>
</dbReference>
<dbReference type="InterPro" id="IPR009056">
    <property type="entry name" value="Cyt_c-like_dom"/>
</dbReference>
<dbReference type="RefSeq" id="WP_106168866.1">
    <property type="nucleotide sequence ID" value="NZ_JAVKZF010000004.1"/>
</dbReference>
<dbReference type="GO" id="GO:0009055">
    <property type="term" value="F:electron transfer activity"/>
    <property type="evidence" value="ECO:0007669"/>
    <property type="project" value="InterPro"/>
</dbReference>
<dbReference type="GO" id="GO:0004130">
    <property type="term" value="F:cytochrome-c peroxidase activity"/>
    <property type="evidence" value="ECO:0007669"/>
    <property type="project" value="TreeGrafter"/>
</dbReference>
<dbReference type="PANTHER" id="PTHR30600">
    <property type="entry name" value="CYTOCHROME C PEROXIDASE-RELATED"/>
    <property type="match status" value="1"/>
</dbReference>
<dbReference type="PANTHER" id="PTHR30600:SF4">
    <property type="entry name" value="CYTOCHROME C DOMAIN-CONTAINING PROTEIN"/>
    <property type="match status" value="1"/>
</dbReference>
<evidence type="ECO:0000256" key="2">
    <source>
        <dbReference type="ARBA" id="ARBA00022723"/>
    </source>
</evidence>
<accession>A0AB37U953</accession>
<dbReference type="InterPro" id="IPR010538">
    <property type="entry name" value="DHOR"/>
</dbReference>